<protein>
    <recommendedName>
        <fullName evidence="11">Two-component response regulator</fullName>
    </recommendedName>
</protein>
<proteinExistence type="inferred from homology"/>
<evidence type="ECO:0000256" key="7">
    <source>
        <dbReference type="ARBA" id="ARBA00023125"/>
    </source>
</evidence>
<dbReference type="InterPro" id="IPR017930">
    <property type="entry name" value="Myb_dom"/>
</dbReference>
<dbReference type="PROSITE" id="PS50110">
    <property type="entry name" value="RESPONSE_REGULATORY"/>
    <property type="match status" value="1"/>
</dbReference>
<dbReference type="InterPro" id="IPR001789">
    <property type="entry name" value="Sig_transdc_resp-reg_receiver"/>
</dbReference>
<dbReference type="KEGG" id="soe:110796315"/>
<dbReference type="InterPro" id="IPR009057">
    <property type="entry name" value="Homeodomain-like_sf"/>
</dbReference>
<feature type="region of interest" description="Disordered" evidence="13">
    <location>
        <begin position="138"/>
        <end position="163"/>
    </location>
</feature>
<keyword evidence="10 11" id="KW-0539">Nucleus</keyword>
<dbReference type="Gene3D" id="1.10.10.60">
    <property type="entry name" value="Homeodomain-like"/>
    <property type="match status" value="1"/>
</dbReference>
<evidence type="ECO:0000256" key="5">
    <source>
        <dbReference type="ARBA" id="ARBA00023012"/>
    </source>
</evidence>
<evidence type="ECO:0000256" key="12">
    <source>
        <dbReference type="PROSITE-ProRule" id="PRU00169"/>
    </source>
</evidence>
<keyword evidence="7 11" id="KW-0238">DNA-binding</keyword>
<dbReference type="AlphaFoldDB" id="A0A9R0K455"/>
<gene>
    <name evidence="17" type="primary">LOC110796315</name>
</gene>
<sequence length="584" mass="64996">MTVEERRDEANDQFPIGMRVLAVDDNPICLTLLDSLLRKCKYHVTTTNQAITALKMLRENKNKFDLVISDVHMPDMDGFKLLELVGLEMDLPVIMLSGNGDPKLVMKGITHGACDYLLKPVRLEELKNIWQHVIRKKKVDPKDRDNSNNQDNNSSEGNGVRGANCDQDVKFCRKRKDQNLDDDEDEDEDENENEDPSAQKKPRVVWSVELHRKFVAAVNQLGLETEAVPKKILELMNVDKLTRENVASHLQKYRLYLKRISAVANQQANMAAAFGGPDYLRMNAVNFHGFNGSPQFHNTLRPIPPPGVLGRLNTPAGMGLHGLPPSGLVQLTHPQTQTHTQNPPPSITDSTKFHPNLFGGDHTGTVLQGMPTSLEYDQLHKNNTILSNSNNNSILSLPNSSLTMQGRCSQERQNLDGYGVGTSTSPPNLLDHNRCNTNWPAAVQSQPNPMNSMDNDIIISPNISIQNHSNMMQNMSYGTKQVWDADFLDGSVNSPVAGTQSAYDPRSMSSRNTTGYHLMGQPRFDHSLAPQHDQMFRNSAVDMNIKMKQGMFMEQGGRPLGNYTTTGNGAGSLEDVVTAMFKQS</sequence>
<dbReference type="InterPro" id="IPR001005">
    <property type="entry name" value="SANT/Myb"/>
</dbReference>
<keyword evidence="9 11" id="KW-0804">Transcription</keyword>
<dbReference type="GO" id="GO:0009736">
    <property type="term" value="P:cytokinin-activated signaling pathway"/>
    <property type="evidence" value="ECO:0007669"/>
    <property type="project" value="UniProtKB-KW"/>
</dbReference>
<dbReference type="PROSITE" id="PS51294">
    <property type="entry name" value="HTH_MYB"/>
    <property type="match status" value="1"/>
</dbReference>
<evidence type="ECO:0000259" key="14">
    <source>
        <dbReference type="PROSITE" id="PS50110"/>
    </source>
</evidence>
<evidence type="ECO:0000256" key="10">
    <source>
        <dbReference type="ARBA" id="ARBA00023242"/>
    </source>
</evidence>
<dbReference type="GeneID" id="110796315"/>
<reference evidence="17" key="2">
    <citation type="submission" date="2025-08" db="UniProtKB">
        <authorList>
            <consortium name="RefSeq"/>
        </authorList>
    </citation>
    <scope>IDENTIFICATION</scope>
    <source>
        <tissue evidence="17">Leaf</tissue>
    </source>
</reference>
<comment type="subcellular location">
    <subcellularLocation>
        <location evidence="1 11">Nucleus</location>
    </subcellularLocation>
</comment>
<dbReference type="Pfam" id="PF00072">
    <property type="entry name" value="Response_reg"/>
    <property type="match status" value="1"/>
</dbReference>
<dbReference type="RefSeq" id="XP_021857063.2">
    <property type="nucleotide sequence ID" value="XM_022001371.2"/>
</dbReference>
<dbReference type="GO" id="GO:0003677">
    <property type="term" value="F:DNA binding"/>
    <property type="evidence" value="ECO:0007669"/>
    <property type="project" value="UniProtKB-KW"/>
</dbReference>
<dbReference type="GO" id="GO:0000160">
    <property type="term" value="P:phosphorelay signal transduction system"/>
    <property type="evidence" value="ECO:0007669"/>
    <property type="project" value="UniProtKB-KW"/>
</dbReference>
<evidence type="ECO:0000256" key="1">
    <source>
        <dbReference type="ARBA" id="ARBA00004123"/>
    </source>
</evidence>
<dbReference type="Gene3D" id="3.40.50.2300">
    <property type="match status" value="1"/>
</dbReference>
<evidence type="ECO:0000256" key="9">
    <source>
        <dbReference type="ARBA" id="ARBA00023163"/>
    </source>
</evidence>
<keyword evidence="6 11" id="KW-0805">Transcription regulation</keyword>
<evidence type="ECO:0000256" key="6">
    <source>
        <dbReference type="ARBA" id="ARBA00023015"/>
    </source>
</evidence>
<dbReference type="PANTHER" id="PTHR43874">
    <property type="entry name" value="TWO-COMPONENT RESPONSE REGULATOR"/>
    <property type="match status" value="1"/>
</dbReference>
<keyword evidence="8 11" id="KW-0010">Activator</keyword>
<organism evidence="16 17">
    <name type="scientific">Spinacia oleracea</name>
    <name type="common">Spinach</name>
    <dbReference type="NCBI Taxonomy" id="3562"/>
    <lineage>
        <taxon>Eukaryota</taxon>
        <taxon>Viridiplantae</taxon>
        <taxon>Streptophyta</taxon>
        <taxon>Embryophyta</taxon>
        <taxon>Tracheophyta</taxon>
        <taxon>Spermatophyta</taxon>
        <taxon>Magnoliopsida</taxon>
        <taxon>eudicotyledons</taxon>
        <taxon>Gunneridae</taxon>
        <taxon>Pentapetalae</taxon>
        <taxon>Caryophyllales</taxon>
        <taxon>Chenopodiaceae</taxon>
        <taxon>Chenopodioideae</taxon>
        <taxon>Anserineae</taxon>
        <taxon>Spinacia</taxon>
    </lineage>
</organism>
<keyword evidence="4" id="KW-0932">Cytokinin signaling pathway</keyword>
<dbReference type="InterPro" id="IPR011006">
    <property type="entry name" value="CheY-like_superfamily"/>
</dbReference>
<feature type="domain" description="HTH myb-type" evidence="15">
    <location>
        <begin position="198"/>
        <end position="258"/>
    </location>
</feature>
<evidence type="ECO:0000256" key="3">
    <source>
        <dbReference type="ARBA" id="ARBA00022553"/>
    </source>
</evidence>
<dbReference type="Pfam" id="PF00249">
    <property type="entry name" value="Myb_DNA-binding"/>
    <property type="match status" value="1"/>
</dbReference>
<keyword evidence="3 12" id="KW-0597">Phosphoprotein</keyword>
<accession>A0A9R0K455</accession>
<evidence type="ECO:0000256" key="2">
    <source>
        <dbReference type="ARBA" id="ARBA00006015"/>
    </source>
</evidence>
<evidence type="ECO:0000313" key="17">
    <source>
        <dbReference type="RefSeq" id="XP_021857063.2"/>
    </source>
</evidence>
<dbReference type="InterPro" id="IPR017053">
    <property type="entry name" value="Response_reg_B-typ_pln"/>
</dbReference>
<feature type="compositionally biased region" description="Acidic residues" evidence="13">
    <location>
        <begin position="180"/>
        <end position="195"/>
    </location>
</feature>
<evidence type="ECO:0000259" key="15">
    <source>
        <dbReference type="PROSITE" id="PS51294"/>
    </source>
</evidence>
<evidence type="ECO:0000256" key="8">
    <source>
        <dbReference type="ARBA" id="ARBA00023159"/>
    </source>
</evidence>
<evidence type="ECO:0000256" key="11">
    <source>
        <dbReference type="PIRNR" id="PIRNR036392"/>
    </source>
</evidence>
<comment type="similarity">
    <text evidence="2">Belongs to the ARR family. Type-B subfamily.</text>
</comment>
<dbReference type="Proteomes" id="UP000813463">
    <property type="component" value="Chromosome 1"/>
</dbReference>
<dbReference type="GO" id="GO:0003700">
    <property type="term" value="F:DNA-binding transcription factor activity"/>
    <property type="evidence" value="ECO:0007669"/>
    <property type="project" value="UniProtKB-UniRule"/>
</dbReference>
<dbReference type="SUPFAM" id="SSF46689">
    <property type="entry name" value="Homeodomain-like"/>
    <property type="match status" value="1"/>
</dbReference>
<dbReference type="CDD" id="cd17584">
    <property type="entry name" value="REC_typeB_ARR-like"/>
    <property type="match status" value="1"/>
</dbReference>
<feature type="domain" description="Response regulatory" evidence="14">
    <location>
        <begin position="19"/>
        <end position="134"/>
    </location>
</feature>
<feature type="region of interest" description="Disordered" evidence="13">
    <location>
        <begin position="176"/>
        <end position="202"/>
    </location>
</feature>
<feature type="modified residue" description="4-aspartylphosphate" evidence="12">
    <location>
        <position position="70"/>
    </location>
</feature>
<comment type="function">
    <text evidence="11">Transcriptional activator that binds specific DNA sequence.</text>
</comment>
<reference evidence="16" key="1">
    <citation type="journal article" date="2021" name="Nat. Commun.">
        <title>Genomic analyses provide insights into spinach domestication and the genetic basis of agronomic traits.</title>
        <authorList>
            <person name="Cai X."/>
            <person name="Sun X."/>
            <person name="Xu C."/>
            <person name="Sun H."/>
            <person name="Wang X."/>
            <person name="Ge C."/>
            <person name="Zhang Z."/>
            <person name="Wang Q."/>
            <person name="Fei Z."/>
            <person name="Jiao C."/>
            <person name="Wang Q."/>
        </authorList>
    </citation>
    <scope>NUCLEOTIDE SEQUENCE [LARGE SCALE GENOMIC DNA]</scope>
    <source>
        <strain evidence="16">cv. Varoflay</strain>
    </source>
</reference>
<dbReference type="SMART" id="SM00448">
    <property type="entry name" value="REC"/>
    <property type="match status" value="1"/>
</dbReference>
<dbReference type="PIRSF" id="PIRSF036392">
    <property type="entry name" value="RR_ARR_type-B"/>
    <property type="match status" value="1"/>
</dbReference>
<dbReference type="GO" id="GO:0005634">
    <property type="term" value="C:nucleus"/>
    <property type="evidence" value="ECO:0007669"/>
    <property type="project" value="UniProtKB-SubCell"/>
</dbReference>
<dbReference type="InterPro" id="IPR006447">
    <property type="entry name" value="Myb_dom_plants"/>
</dbReference>
<dbReference type="SUPFAM" id="SSF52172">
    <property type="entry name" value="CheY-like"/>
    <property type="match status" value="1"/>
</dbReference>
<evidence type="ECO:0000313" key="16">
    <source>
        <dbReference type="Proteomes" id="UP000813463"/>
    </source>
</evidence>
<evidence type="ECO:0000256" key="4">
    <source>
        <dbReference type="ARBA" id="ARBA00022864"/>
    </source>
</evidence>
<dbReference type="InterPro" id="IPR045279">
    <property type="entry name" value="ARR-like"/>
</dbReference>
<name>A0A9R0K455_SPIOL</name>
<keyword evidence="16" id="KW-1185">Reference proteome</keyword>
<keyword evidence="5 11" id="KW-0902">Two-component regulatory system</keyword>
<dbReference type="NCBIfam" id="TIGR01557">
    <property type="entry name" value="myb_SHAQKYF"/>
    <property type="match status" value="1"/>
</dbReference>
<dbReference type="PANTHER" id="PTHR43874:SF7">
    <property type="entry name" value="TWO-COMPONENT RESPONSE REGULATOR ARR10"/>
    <property type="match status" value="1"/>
</dbReference>
<evidence type="ECO:0000256" key="13">
    <source>
        <dbReference type="SAM" id="MobiDB-lite"/>
    </source>
</evidence>